<evidence type="ECO:0000313" key="12">
    <source>
        <dbReference type="EMBL" id="SDT38932.1"/>
    </source>
</evidence>
<dbReference type="CDD" id="cd04322">
    <property type="entry name" value="LysRS_N"/>
    <property type="match status" value="1"/>
</dbReference>
<keyword evidence="7 9" id="KW-0030">Aminoacyl-tRNA synthetase</keyword>
<dbReference type="HAMAP" id="MF_00252">
    <property type="entry name" value="Lys_tRNA_synth_class2"/>
    <property type="match status" value="1"/>
</dbReference>
<dbReference type="OrthoDB" id="9801152at2"/>
<dbReference type="InterPro" id="IPR002313">
    <property type="entry name" value="Lys-tRNA-ligase_II"/>
</dbReference>
<evidence type="ECO:0000256" key="9">
    <source>
        <dbReference type="HAMAP-Rule" id="MF_00252"/>
    </source>
</evidence>
<dbReference type="Gene3D" id="2.40.50.140">
    <property type="entry name" value="Nucleic acid-binding proteins"/>
    <property type="match status" value="1"/>
</dbReference>
<keyword evidence="9 10" id="KW-0460">Magnesium</keyword>
<dbReference type="PANTHER" id="PTHR42918">
    <property type="entry name" value="LYSYL-TRNA SYNTHETASE"/>
    <property type="match status" value="1"/>
</dbReference>
<evidence type="ECO:0000256" key="7">
    <source>
        <dbReference type="ARBA" id="ARBA00023146"/>
    </source>
</evidence>
<dbReference type="GO" id="GO:0000287">
    <property type="term" value="F:magnesium ion binding"/>
    <property type="evidence" value="ECO:0007669"/>
    <property type="project" value="UniProtKB-UniRule"/>
</dbReference>
<gene>
    <name evidence="9" type="primary">lysS</name>
    <name evidence="12" type="ORF">SAMN05216490_3309</name>
</gene>
<dbReference type="Proteomes" id="UP000199679">
    <property type="component" value="Chromosome I"/>
</dbReference>
<keyword evidence="9" id="KW-0963">Cytoplasm</keyword>
<dbReference type="PANTHER" id="PTHR42918:SF15">
    <property type="entry name" value="LYSINE--TRNA LIGASE, CHLOROPLASTIC_MITOCHONDRIAL"/>
    <property type="match status" value="1"/>
</dbReference>
<accession>A0A1H1ZZV0</accession>
<comment type="subcellular location">
    <subcellularLocation>
        <location evidence="9">Cytoplasm</location>
    </subcellularLocation>
</comment>
<dbReference type="GO" id="GO:0006430">
    <property type="term" value="P:lysyl-tRNA aminoacylation"/>
    <property type="evidence" value="ECO:0007669"/>
    <property type="project" value="UniProtKB-UniRule"/>
</dbReference>
<dbReference type="InterPro" id="IPR004365">
    <property type="entry name" value="NA-bd_OB_tRNA"/>
</dbReference>
<dbReference type="AlphaFoldDB" id="A0A1H1ZZV0"/>
<keyword evidence="4 9" id="KW-0547">Nucleotide-binding</keyword>
<dbReference type="InterPro" id="IPR018149">
    <property type="entry name" value="Lys-tRNA-synth_II_C"/>
</dbReference>
<feature type="domain" description="Aminoacyl-transfer RNA synthetases class-II family profile" evidence="11">
    <location>
        <begin position="187"/>
        <end position="501"/>
    </location>
</feature>
<comment type="subunit">
    <text evidence="9">Homodimer.</text>
</comment>
<dbReference type="PROSITE" id="PS50862">
    <property type="entry name" value="AA_TRNA_LIGASE_II"/>
    <property type="match status" value="1"/>
</dbReference>
<dbReference type="InterPro" id="IPR045864">
    <property type="entry name" value="aa-tRNA-synth_II/BPL/LPL"/>
</dbReference>
<dbReference type="Gene3D" id="3.30.930.10">
    <property type="entry name" value="Bira Bifunctional Protein, Domain 2"/>
    <property type="match status" value="1"/>
</dbReference>
<dbReference type="InterPro" id="IPR044136">
    <property type="entry name" value="Lys-tRNA-ligase_II_N"/>
</dbReference>
<evidence type="ECO:0000256" key="2">
    <source>
        <dbReference type="ARBA" id="ARBA00022598"/>
    </source>
</evidence>
<evidence type="ECO:0000256" key="5">
    <source>
        <dbReference type="ARBA" id="ARBA00022840"/>
    </source>
</evidence>
<evidence type="ECO:0000256" key="8">
    <source>
        <dbReference type="ARBA" id="ARBA00048573"/>
    </source>
</evidence>
<dbReference type="Pfam" id="PF00152">
    <property type="entry name" value="tRNA-synt_2"/>
    <property type="match status" value="1"/>
</dbReference>
<dbReference type="InterPro" id="IPR012340">
    <property type="entry name" value="NA-bd_OB-fold"/>
</dbReference>
<feature type="binding site" evidence="9">
    <location>
        <position position="420"/>
    </location>
    <ligand>
        <name>Mg(2+)</name>
        <dbReference type="ChEBI" id="CHEBI:18420"/>
        <label>2</label>
    </ligand>
</feature>
<organism evidence="12 13">
    <name type="scientific">Mucilaginibacter mallensis</name>
    <dbReference type="NCBI Taxonomy" id="652787"/>
    <lineage>
        <taxon>Bacteria</taxon>
        <taxon>Pseudomonadati</taxon>
        <taxon>Bacteroidota</taxon>
        <taxon>Sphingobacteriia</taxon>
        <taxon>Sphingobacteriales</taxon>
        <taxon>Sphingobacteriaceae</taxon>
        <taxon>Mucilaginibacter</taxon>
    </lineage>
</organism>
<comment type="catalytic activity">
    <reaction evidence="8 9 10">
        <text>tRNA(Lys) + L-lysine + ATP = L-lysyl-tRNA(Lys) + AMP + diphosphate</text>
        <dbReference type="Rhea" id="RHEA:20792"/>
        <dbReference type="Rhea" id="RHEA-COMP:9696"/>
        <dbReference type="Rhea" id="RHEA-COMP:9697"/>
        <dbReference type="ChEBI" id="CHEBI:30616"/>
        <dbReference type="ChEBI" id="CHEBI:32551"/>
        <dbReference type="ChEBI" id="CHEBI:33019"/>
        <dbReference type="ChEBI" id="CHEBI:78442"/>
        <dbReference type="ChEBI" id="CHEBI:78529"/>
        <dbReference type="ChEBI" id="CHEBI:456215"/>
        <dbReference type="EC" id="6.1.1.6"/>
    </reaction>
</comment>
<sequence length="573" mass="64980">MSIALSEQEIIRRESLQQLRNLGIDPYPAAAYDVNAWAQGIAANFEANPDAYQNVTIAGRIMTRRIMGSASFAELQDSTGRIQIYLKRDDICPGEDKTLYNTVFKKLLDIGDYVGVKGFVFLTQTGEISVHVQEMTVLSKSLKPLPVVKRDEEGNIHDGFTDPEQRYRQRYVDLTVNPDFKQIFINRSKVISSMRDYFNSEGWMEVETPILQPVHGGAAARPFATHHNTLDMPLFLRIANELYLKRLIVAGFDGVYEFGKMFRNEGMDRTHNPEFTSVEIYVAYKDYIWMMEMVEKCLEHVTRAIHGIPVVQYGANEINFAGPYRKLSMYDSILEYTGIDVSAMDEAGLRETCASLGIETNESMGKGKLIDEIFGAKVEANLIQPTYITDYPIEMTPLAKKHRSKDGLVERFELFVNGKEIANAYSELNDPIDQRERFEDQLLLAGRGDDEAMAMDDDFLRALEYGMPPTSGLGIGIDRLVMMMTNQSTIQEVLFFPQMRPEKKSKIATLDDFVNIGVSPEWVPVLNKMGFNTVEELKAANPNKVFNDLGGMRKKLKLNIDMPTKDAVMAWFE</sequence>
<dbReference type="NCBIfam" id="NF001756">
    <property type="entry name" value="PRK00484.1"/>
    <property type="match status" value="1"/>
</dbReference>
<dbReference type="Pfam" id="PF01336">
    <property type="entry name" value="tRNA_anti-codon"/>
    <property type="match status" value="1"/>
</dbReference>
<feature type="binding site" evidence="9">
    <location>
        <position position="413"/>
    </location>
    <ligand>
        <name>Mg(2+)</name>
        <dbReference type="ChEBI" id="CHEBI:18420"/>
        <label>1</label>
    </ligand>
</feature>
<keyword evidence="3 9" id="KW-0479">Metal-binding</keyword>
<keyword evidence="5 9" id="KW-0067">ATP-binding</keyword>
<dbReference type="GO" id="GO:0000049">
    <property type="term" value="F:tRNA binding"/>
    <property type="evidence" value="ECO:0007669"/>
    <property type="project" value="TreeGrafter"/>
</dbReference>
<dbReference type="NCBIfam" id="TIGR00499">
    <property type="entry name" value="lysS_bact"/>
    <property type="match status" value="1"/>
</dbReference>
<dbReference type="PRINTS" id="PR00982">
    <property type="entry name" value="TRNASYNTHLYS"/>
</dbReference>
<dbReference type="GO" id="GO:0004824">
    <property type="term" value="F:lysine-tRNA ligase activity"/>
    <property type="evidence" value="ECO:0007669"/>
    <property type="project" value="UniProtKB-UniRule"/>
</dbReference>
<dbReference type="GO" id="GO:0005829">
    <property type="term" value="C:cytosol"/>
    <property type="evidence" value="ECO:0007669"/>
    <property type="project" value="TreeGrafter"/>
</dbReference>
<dbReference type="InterPro" id="IPR004364">
    <property type="entry name" value="Aa-tRNA-synt_II"/>
</dbReference>
<evidence type="ECO:0000256" key="10">
    <source>
        <dbReference type="RuleBase" id="RU000336"/>
    </source>
</evidence>
<keyword evidence="6 9" id="KW-0648">Protein biosynthesis</keyword>
<protein>
    <recommendedName>
        <fullName evidence="9">Lysine--tRNA ligase</fullName>
        <ecNumber evidence="9">6.1.1.6</ecNumber>
    </recommendedName>
    <alternativeName>
        <fullName evidence="9">Lysyl-tRNA synthetase</fullName>
        <shortName evidence="9">LysRS</shortName>
    </alternativeName>
</protein>
<evidence type="ECO:0000313" key="13">
    <source>
        <dbReference type="Proteomes" id="UP000199679"/>
    </source>
</evidence>
<comment type="similarity">
    <text evidence="1 9">Belongs to the class-II aminoacyl-tRNA synthetase family.</text>
</comment>
<dbReference type="GO" id="GO:0005524">
    <property type="term" value="F:ATP binding"/>
    <property type="evidence" value="ECO:0007669"/>
    <property type="project" value="UniProtKB-UniRule"/>
</dbReference>
<dbReference type="STRING" id="652787.SAMN05216490_3309"/>
<dbReference type="RefSeq" id="WP_091375259.1">
    <property type="nucleotide sequence ID" value="NZ_LT629740.1"/>
</dbReference>
<dbReference type="SUPFAM" id="SSF55681">
    <property type="entry name" value="Class II aaRS and biotin synthetases"/>
    <property type="match status" value="1"/>
</dbReference>
<dbReference type="FunFam" id="2.40.50.140:FF:000024">
    <property type="entry name" value="Lysine--tRNA ligase"/>
    <property type="match status" value="1"/>
</dbReference>
<evidence type="ECO:0000259" key="11">
    <source>
        <dbReference type="PROSITE" id="PS50862"/>
    </source>
</evidence>
<evidence type="ECO:0000256" key="1">
    <source>
        <dbReference type="ARBA" id="ARBA00008226"/>
    </source>
</evidence>
<dbReference type="SUPFAM" id="SSF50249">
    <property type="entry name" value="Nucleic acid-binding proteins"/>
    <property type="match status" value="1"/>
</dbReference>
<evidence type="ECO:0000256" key="4">
    <source>
        <dbReference type="ARBA" id="ARBA00022741"/>
    </source>
</evidence>
<name>A0A1H1ZZV0_MUCMA</name>
<evidence type="ECO:0000256" key="3">
    <source>
        <dbReference type="ARBA" id="ARBA00022723"/>
    </source>
</evidence>
<dbReference type="InterPro" id="IPR006195">
    <property type="entry name" value="aa-tRNA-synth_II"/>
</dbReference>
<dbReference type="CDD" id="cd00775">
    <property type="entry name" value="LysRS_core"/>
    <property type="match status" value="1"/>
</dbReference>
<keyword evidence="2 9" id="KW-0436">Ligase</keyword>
<reference evidence="12 13" key="1">
    <citation type="submission" date="2016-10" db="EMBL/GenBank/DDBJ databases">
        <authorList>
            <person name="de Groot N.N."/>
        </authorList>
    </citation>
    <scope>NUCLEOTIDE SEQUENCE [LARGE SCALE GENOMIC DNA]</scope>
    <source>
        <strain evidence="12 13">MP1X4</strain>
    </source>
</reference>
<evidence type="ECO:0000256" key="6">
    <source>
        <dbReference type="ARBA" id="ARBA00022917"/>
    </source>
</evidence>
<dbReference type="EMBL" id="LT629740">
    <property type="protein sequence ID" value="SDT38932.1"/>
    <property type="molecule type" value="Genomic_DNA"/>
</dbReference>
<comment type="cofactor">
    <cofactor evidence="9 10">
        <name>Mg(2+)</name>
        <dbReference type="ChEBI" id="CHEBI:18420"/>
    </cofactor>
    <text evidence="9 10">Binds 3 Mg(2+) ions per subunit.</text>
</comment>
<feature type="binding site" evidence="9">
    <location>
        <position position="420"/>
    </location>
    <ligand>
        <name>Mg(2+)</name>
        <dbReference type="ChEBI" id="CHEBI:18420"/>
        <label>1</label>
    </ligand>
</feature>
<dbReference type="EC" id="6.1.1.6" evidence="9"/>
<proteinExistence type="inferred from homology"/>
<keyword evidence="13" id="KW-1185">Reference proteome</keyword>